<dbReference type="InterPro" id="IPR016039">
    <property type="entry name" value="Thiolase-like"/>
</dbReference>
<comment type="caution">
    <text evidence="2">The sequence shown here is derived from an EMBL/GenBank/DDBJ whole genome shotgun (WGS) entry which is preliminary data.</text>
</comment>
<evidence type="ECO:0000313" key="2">
    <source>
        <dbReference type="EMBL" id="KAK3243356.1"/>
    </source>
</evidence>
<dbReference type="GO" id="GO:0016746">
    <property type="term" value="F:acyltransferase activity"/>
    <property type="evidence" value="ECO:0007669"/>
    <property type="project" value="InterPro"/>
</dbReference>
<dbReference type="EMBL" id="LGRX02032945">
    <property type="protein sequence ID" value="KAK3243356.1"/>
    <property type="molecule type" value="Genomic_DNA"/>
</dbReference>
<accession>A0AAE0BV57</accession>
<organism evidence="2 3">
    <name type="scientific">Cymbomonas tetramitiformis</name>
    <dbReference type="NCBI Taxonomy" id="36881"/>
    <lineage>
        <taxon>Eukaryota</taxon>
        <taxon>Viridiplantae</taxon>
        <taxon>Chlorophyta</taxon>
        <taxon>Pyramimonadophyceae</taxon>
        <taxon>Pyramimonadales</taxon>
        <taxon>Pyramimonadaceae</taxon>
        <taxon>Cymbomonas</taxon>
    </lineage>
</organism>
<dbReference type="Proteomes" id="UP001190700">
    <property type="component" value="Unassembled WGS sequence"/>
</dbReference>
<keyword evidence="3" id="KW-1185">Reference proteome</keyword>
<feature type="region of interest" description="Disordered" evidence="1">
    <location>
        <begin position="16"/>
        <end position="40"/>
    </location>
</feature>
<gene>
    <name evidence="2" type="ORF">CYMTET_46983</name>
</gene>
<dbReference type="SUPFAM" id="SSF53901">
    <property type="entry name" value="Thiolase-like"/>
    <property type="match status" value="1"/>
</dbReference>
<proteinExistence type="predicted"/>
<evidence type="ECO:0000256" key="1">
    <source>
        <dbReference type="SAM" id="MobiDB-lite"/>
    </source>
</evidence>
<evidence type="ECO:0000313" key="3">
    <source>
        <dbReference type="Proteomes" id="UP001190700"/>
    </source>
</evidence>
<name>A0AAE0BV57_9CHLO</name>
<protein>
    <submittedName>
        <fullName evidence="2">Uncharacterized protein</fullName>
    </submittedName>
</protein>
<dbReference type="AlphaFoldDB" id="A0AAE0BV57"/>
<reference evidence="2 3" key="1">
    <citation type="journal article" date="2015" name="Genome Biol. Evol.">
        <title>Comparative Genomics of a Bacterivorous Green Alga Reveals Evolutionary Causalities and Consequences of Phago-Mixotrophic Mode of Nutrition.</title>
        <authorList>
            <person name="Burns J.A."/>
            <person name="Paasch A."/>
            <person name="Narechania A."/>
            <person name="Kim E."/>
        </authorList>
    </citation>
    <scope>NUCLEOTIDE SEQUENCE [LARGE SCALE GENOMIC DNA]</scope>
    <source>
        <strain evidence="2 3">PLY_AMNH</strain>
    </source>
</reference>
<sequence>MVQLRRLAAVLVVEEEAGEGGGGDGGEAMTSDGDEGAGGKQRYQAMRLVERPQAKDWNSAWEELGESRPPRAAPQNTTGGNLNAVLQLCAAEGSAKFWRWPPSPATVRLPVAHLKSKGTTKAARLQPYLSAINKAGEENWLFLTHHKLRMVLFELAKSASPLPSALPDDFTGCHTYLPDHSPDLTVLHHAKGPRTASYLRCSTGADDGNCAPCGSCDGSGASSKEAVAAVAEEVFAGLGPTVAAVGVECLHSGWRCTGAWSWHWLRSFSGYSGQRYMAEGVAEEVAEGVAEEVAVDEERGEEVDDGAALHNYMQCKGDVGPAALL</sequence>